<protein>
    <submittedName>
        <fullName evidence="2">AB hydrolase-1 domain-containing protein</fullName>
    </submittedName>
</protein>
<evidence type="ECO:0000313" key="3">
    <source>
        <dbReference type="Proteomes" id="UP001362999"/>
    </source>
</evidence>
<accession>A0AAW0CJ58</accession>
<dbReference type="EMBL" id="JAWWNJ010000016">
    <property type="protein sequence ID" value="KAK7039326.1"/>
    <property type="molecule type" value="Genomic_DNA"/>
</dbReference>
<comment type="caution">
    <text evidence="2">The sequence shown here is derived from an EMBL/GenBank/DDBJ whole genome shotgun (WGS) entry which is preliminary data.</text>
</comment>
<reference evidence="2 3" key="1">
    <citation type="journal article" date="2024" name="J Genomics">
        <title>Draft genome sequencing and assembly of Favolaschia claudopus CIRM-BRFM 2984 isolated from oak limbs.</title>
        <authorList>
            <person name="Navarro D."/>
            <person name="Drula E."/>
            <person name="Chaduli D."/>
            <person name="Cazenave R."/>
            <person name="Ahrendt S."/>
            <person name="Wang J."/>
            <person name="Lipzen A."/>
            <person name="Daum C."/>
            <person name="Barry K."/>
            <person name="Grigoriev I.V."/>
            <person name="Favel A."/>
            <person name="Rosso M.N."/>
            <person name="Martin F."/>
        </authorList>
    </citation>
    <scope>NUCLEOTIDE SEQUENCE [LARGE SCALE GENOMIC DNA]</scope>
    <source>
        <strain evidence="2 3">CIRM-BRFM 2984</strain>
    </source>
</reference>
<feature type="domain" description="AB hydrolase-1" evidence="1">
    <location>
        <begin position="31"/>
        <end position="330"/>
    </location>
</feature>
<evidence type="ECO:0000259" key="1">
    <source>
        <dbReference type="Pfam" id="PF12697"/>
    </source>
</evidence>
<dbReference type="Gene3D" id="3.40.50.1820">
    <property type="entry name" value="alpha/beta hydrolase"/>
    <property type="match status" value="1"/>
</dbReference>
<dbReference type="InterPro" id="IPR000073">
    <property type="entry name" value="AB_hydrolase_1"/>
</dbReference>
<dbReference type="AlphaFoldDB" id="A0AAW0CJ58"/>
<organism evidence="2 3">
    <name type="scientific">Favolaschia claudopus</name>
    <dbReference type="NCBI Taxonomy" id="2862362"/>
    <lineage>
        <taxon>Eukaryota</taxon>
        <taxon>Fungi</taxon>
        <taxon>Dikarya</taxon>
        <taxon>Basidiomycota</taxon>
        <taxon>Agaricomycotina</taxon>
        <taxon>Agaricomycetes</taxon>
        <taxon>Agaricomycetidae</taxon>
        <taxon>Agaricales</taxon>
        <taxon>Marasmiineae</taxon>
        <taxon>Mycenaceae</taxon>
        <taxon>Favolaschia</taxon>
    </lineage>
</organism>
<keyword evidence="3" id="KW-1185">Reference proteome</keyword>
<dbReference type="Proteomes" id="UP001362999">
    <property type="component" value="Unassembled WGS sequence"/>
</dbReference>
<name>A0AAW0CJ58_9AGAR</name>
<dbReference type="InterPro" id="IPR029058">
    <property type="entry name" value="AB_hydrolase_fold"/>
</dbReference>
<gene>
    <name evidence="2" type="ORF">R3P38DRAFT_3261700</name>
</gene>
<dbReference type="SUPFAM" id="SSF53474">
    <property type="entry name" value="alpha/beta-Hydrolases"/>
    <property type="match status" value="1"/>
</dbReference>
<keyword evidence="2" id="KW-0378">Hydrolase</keyword>
<dbReference type="GO" id="GO:0016787">
    <property type="term" value="F:hydrolase activity"/>
    <property type="evidence" value="ECO:0007669"/>
    <property type="project" value="UniProtKB-KW"/>
</dbReference>
<proteinExistence type="predicted"/>
<dbReference type="Pfam" id="PF12697">
    <property type="entry name" value="Abhydrolase_6"/>
    <property type="match status" value="1"/>
</dbReference>
<evidence type="ECO:0000313" key="2">
    <source>
        <dbReference type="EMBL" id="KAK7039326.1"/>
    </source>
</evidence>
<sequence length="339" mass="37524">MPTVQVSGTHLQFYFTDSGAPSTLSDYTTFILIHGHSFHGVFRKLLPLAPAHSVRVICINRREYPGSTPHTAEELAIYASGTEEERNVLVHQAGVHLALAIDGIMQQCALPSAGCVAIAGWSLGNAFVLAAVAAIMDLPAPARERLQSSVKTIIMWDPPSMALGIADPSQAYTPLHDQNLSLAARVPAFGKWVSSYYVHNDLATYDPEQLNYRDADPSRKATFEDMPVKELLTLVDFTVGDKCDTALLEPRFVSVLASSTNKALFDPEIRNVWKDVKIVHLYGQADQWTSLFAVGHMKKRVEEAQGRPPITFRCNEGANHFIMWEDPDFTLKELLECTK</sequence>